<accession>A0A1M6LH97</accession>
<feature type="domain" description="Phage capsid-like C-terminal" evidence="3">
    <location>
        <begin position="158"/>
        <end position="438"/>
    </location>
</feature>
<comment type="subcellular location">
    <subcellularLocation>
        <location evidence="1">Virion</location>
    </subcellularLocation>
</comment>
<feature type="region of interest" description="Disordered" evidence="2">
    <location>
        <begin position="51"/>
        <end position="73"/>
    </location>
</feature>
<organism evidence="4 5">
    <name type="scientific">Bradyrhizobium lablabi</name>
    <dbReference type="NCBI Taxonomy" id="722472"/>
    <lineage>
        <taxon>Bacteria</taxon>
        <taxon>Pseudomonadati</taxon>
        <taxon>Pseudomonadota</taxon>
        <taxon>Alphaproteobacteria</taxon>
        <taxon>Hyphomicrobiales</taxon>
        <taxon>Nitrobacteraceae</taxon>
        <taxon>Bradyrhizobium</taxon>
    </lineage>
</organism>
<evidence type="ECO:0000313" key="4">
    <source>
        <dbReference type="EMBL" id="SHJ70571.1"/>
    </source>
</evidence>
<dbReference type="Proteomes" id="UP000189935">
    <property type="component" value="Chromosome I"/>
</dbReference>
<dbReference type="InterPro" id="IPR054612">
    <property type="entry name" value="Phage_capsid-like_C"/>
</dbReference>
<dbReference type="SUPFAM" id="SSF56563">
    <property type="entry name" value="Major capsid protein gp5"/>
    <property type="match status" value="1"/>
</dbReference>
<evidence type="ECO:0000313" key="5">
    <source>
        <dbReference type="Proteomes" id="UP000189935"/>
    </source>
</evidence>
<name>A0A1M6LH97_9BRAD</name>
<dbReference type="NCBIfam" id="TIGR01554">
    <property type="entry name" value="major_cap_HK97"/>
    <property type="match status" value="1"/>
</dbReference>
<dbReference type="Pfam" id="PF05065">
    <property type="entry name" value="Phage_capsid"/>
    <property type="match status" value="1"/>
</dbReference>
<dbReference type="EMBL" id="LT670844">
    <property type="protein sequence ID" value="SHJ70571.1"/>
    <property type="molecule type" value="Genomic_DNA"/>
</dbReference>
<protein>
    <submittedName>
        <fullName evidence="4">Phage major capsid protein, HK97 family</fullName>
    </submittedName>
</protein>
<dbReference type="InterPro" id="IPR024455">
    <property type="entry name" value="Phage_capsid"/>
</dbReference>
<evidence type="ECO:0000259" key="3">
    <source>
        <dbReference type="Pfam" id="PF05065"/>
    </source>
</evidence>
<proteinExistence type="predicted"/>
<gene>
    <name evidence="4" type="ORF">SAMN05444159_1276</name>
</gene>
<reference evidence="4 5" key="1">
    <citation type="submission" date="2016-11" db="EMBL/GenBank/DDBJ databases">
        <authorList>
            <person name="Jaros S."/>
            <person name="Januszkiewicz K."/>
            <person name="Wedrychowicz H."/>
        </authorList>
    </citation>
    <scope>NUCLEOTIDE SEQUENCE [LARGE SCALE GENOMIC DNA]</scope>
    <source>
        <strain evidence="4 5">GAS499</strain>
    </source>
</reference>
<evidence type="ECO:0000256" key="2">
    <source>
        <dbReference type="SAM" id="MobiDB-lite"/>
    </source>
</evidence>
<dbReference type="Gene3D" id="3.30.2400.10">
    <property type="entry name" value="Major capsid protein gp5"/>
    <property type="match status" value="1"/>
</dbReference>
<sequence>MLKELRRAHAAASDELAGLVDDEAAFAAKEAEILVIKGKIERAERAQSASAALARPLDGSEGGDNGRHEPVTSERTLSSLVAEARNYGSREGRKAVYDDCLSIARKGLGITPDKTKNFGSFGEQLQSIFNYYASKGSSTDSRLVRAPTGAGEVDPTGGGFLVQVDFAASIFMLAHDMGEIISRVSKTPISANANGLKIPGVDETSRATGSRWGGVASNWAAEGVTGTESRPKFRMVEFDLKKLISKMTVTDELLQDSTALTSIAAQAFSEEVMFMTEDAIVEGTGAGQPLGFLNAPALVSVAKEQGQQAGTVVKENIDKMWTRCNSRSRSNAVWLINQDMEPQLAALNGAVGTGGALVYMPPGGISAAPFATLKGRPIVTTEYNPALGVPGDIALVDLSQYMLVDKGGVQMATSMHVSFNTDEMVFRITYRVDGKPMWTAARTRFKGGNTESPFVVIAAR</sequence>
<dbReference type="RefSeq" id="WP_079537416.1">
    <property type="nucleotide sequence ID" value="NZ_LT670844.1"/>
</dbReference>
<evidence type="ECO:0000256" key="1">
    <source>
        <dbReference type="ARBA" id="ARBA00004328"/>
    </source>
</evidence>
<dbReference type="AlphaFoldDB" id="A0A1M6LH97"/>
<dbReference type="OrthoDB" id="9786516at2"/>